<accession>V9FGB3</accession>
<dbReference type="AlphaFoldDB" id="V9FGB3"/>
<dbReference type="Proteomes" id="UP000018721">
    <property type="component" value="Unassembled WGS sequence"/>
</dbReference>
<name>V9FGB3_PHYNI</name>
<evidence type="ECO:0000313" key="2">
    <source>
        <dbReference type="EMBL" id="ETI50509.1"/>
    </source>
</evidence>
<comment type="caution">
    <text evidence="2">The sequence shown here is derived from an EMBL/GenBank/DDBJ whole genome shotgun (WGS) entry which is preliminary data.</text>
</comment>
<proteinExistence type="predicted"/>
<dbReference type="GO" id="GO:0003993">
    <property type="term" value="F:acid phosphatase activity"/>
    <property type="evidence" value="ECO:0007669"/>
    <property type="project" value="InterPro"/>
</dbReference>
<sequence>MKLEAENYLGYIYRVYTPITENAKTELHTKYAVDIGIIHCVFLDDYAGSRGTNITMVGAAAWLANRNAQLEWVKSDPESVDRSVTPWVVVIKHNSYYNTWSNLQCRCSSPIFEINEDDVDKCWNDTYYSGTVYSQPQCGQMAKWEEAFSANDVNAMIMAHVHVHERTVMDVRIALFATVDYWLIGRSDNAGDFISFVFVFDLYTSVCTYVSQWMSALMPIE</sequence>
<evidence type="ECO:0000313" key="3">
    <source>
        <dbReference type="Proteomes" id="UP000018721"/>
    </source>
</evidence>
<organism evidence="2 3">
    <name type="scientific">Phytophthora nicotianae P1569</name>
    <dbReference type="NCBI Taxonomy" id="1317065"/>
    <lineage>
        <taxon>Eukaryota</taxon>
        <taxon>Sar</taxon>
        <taxon>Stramenopiles</taxon>
        <taxon>Oomycota</taxon>
        <taxon>Peronosporomycetes</taxon>
        <taxon>Peronosporales</taxon>
        <taxon>Peronosporaceae</taxon>
        <taxon>Phytophthora</taxon>
    </lineage>
</organism>
<dbReference type="PANTHER" id="PTHR22953:SF153">
    <property type="entry name" value="PURPLE ACID PHOSPHATASE"/>
    <property type="match status" value="1"/>
</dbReference>
<dbReference type="InterPro" id="IPR039331">
    <property type="entry name" value="PAPs-like"/>
</dbReference>
<keyword evidence="1" id="KW-0732">Signal</keyword>
<dbReference type="InterPro" id="IPR029052">
    <property type="entry name" value="Metallo-depent_PP-like"/>
</dbReference>
<evidence type="ECO:0000256" key="1">
    <source>
        <dbReference type="ARBA" id="ARBA00022729"/>
    </source>
</evidence>
<dbReference type="SUPFAM" id="SSF56300">
    <property type="entry name" value="Metallo-dependent phosphatases"/>
    <property type="match status" value="1"/>
</dbReference>
<keyword evidence="3" id="KW-1185">Reference proteome</keyword>
<gene>
    <name evidence="2" type="ORF">F443_05966</name>
</gene>
<dbReference type="HOGENOM" id="CLU_1252820_0_0_1"/>
<reference evidence="2 3" key="1">
    <citation type="submission" date="2013-11" db="EMBL/GenBank/DDBJ databases">
        <title>The Genome Sequence of Phytophthora parasitica P1569.</title>
        <authorList>
            <consortium name="The Broad Institute Genomics Platform"/>
            <person name="Russ C."/>
            <person name="Tyler B."/>
            <person name="Panabieres F."/>
            <person name="Shan W."/>
            <person name="Tripathy S."/>
            <person name="Grunwald N."/>
            <person name="Machado M."/>
            <person name="Johnson C.S."/>
            <person name="Arredondo F."/>
            <person name="Hong C."/>
            <person name="Coffey M."/>
            <person name="Young S.K."/>
            <person name="Zeng Q."/>
            <person name="Gargeya S."/>
            <person name="Fitzgerald M."/>
            <person name="Abouelleil A."/>
            <person name="Alvarado L."/>
            <person name="Chapman S.B."/>
            <person name="Gainer-Dewar J."/>
            <person name="Goldberg J."/>
            <person name="Griggs A."/>
            <person name="Gujja S."/>
            <person name="Hansen M."/>
            <person name="Howarth C."/>
            <person name="Imamovic A."/>
            <person name="Ireland A."/>
            <person name="Larimer J."/>
            <person name="McCowan C."/>
            <person name="Murphy C."/>
            <person name="Pearson M."/>
            <person name="Poon T.W."/>
            <person name="Priest M."/>
            <person name="Roberts A."/>
            <person name="Saif S."/>
            <person name="Shea T."/>
            <person name="Sykes S."/>
            <person name="Wortman J."/>
            <person name="Nusbaum C."/>
            <person name="Birren B."/>
        </authorList>
    </citation>
    <scope>NUCLEOTIDE SEQUENCE [LARGE SCALE GENOMIC DNA]</scope>
    <source>
        <strain evidence="2 3">P1569</strain>
    </source>
</reference>
<protein>
    <submittedName>
        <fullName evidence="2">Uncharacterized protein</fullName>
    </submittedName>
</protein>
<dbReference type="EMBL" id="ANIZ01001020">
    <property type="protein sequence ID" value="ETI50509.1"/>
    <property type="molecule type" value="Genomic_DNA"/>
</dbReference>
<dbReference type="eggNOG" id="KOG1378">
    <property type="taxonomic scope" value="Eukaryota"/>
</dbReference>
<dbReference type="Gene3D" id="3.60.21.10">
    <property type="match status" value="1"/>
</dbReference>
<dbReference type="PANTHER" id="PTHR22953">
    <property type="entry name" value="ACID PHOSPHATASE RELATED"/>
    <property type="match status" value="1"/>
</dbReference>